<dbReference type="PANTHER" id="PTHR43270">
    <property type="entry name" value="BETA-ALA-HIS DIPEPTIDASE"/>
    <property type="match status" value="1"/>
</dbReference>
<dbReference type="AlphaFoldDB" id="A0A5P0ZRW8"/>
<sequence length="474" mass="53484">MRFRLVIKFTMGSGNLSREEFIEQHQTEFKNIFKEFIGLKSLSVTGEGIDETVDFLEKLLKKLLKAQIEVIKTAGHPIILAKLAGKSDENVLFYGHYDVMEPGDLNSWSSDPFKLTKTNGRFVARGAGDNKGQLLAQILGIYTYLQTHESLPFNITLFIEGEEEQGSPNLAPTIEKLKNTKLSQVNTAIVVDGSANPDGTNVLRLGNRGVFSFELISKTATHDNHSGSLGNVMENSVTQLLNFLDKIYDSKNGLVKLPHFYDGVTEPTKQELAWIKLLPFDKKQIMQQAGINELDMDQETYYRNLMFKPTFNISSFKAGYLGKGIKTSIPHQAMLKVDCRLVGQQDINQIKTDLFEIFSDEITTNKLEVKTLGQLPPEKTKAPDEQINQLFQAIKRATGKVYIEPAMPGSVPNYVWKDILKVPVFTIPYANSDEHNHDFNENITEKNFYNGIRISYELLKAVRQIKLMAVYISS</sequence>
<evidence type="ECO:0000256" key="1">
    <source>
        <dbReference type="ARBA" id="ARBA00022670"/>
    </source>
</evidence>
<evidence type="ECO:0000259" key="4">
    <source>
        <dbReference type="Pfam" id="PF07687"/>
    </source>
</evidence>
<dbReference type="Pfam" id="PF07687">
    <property type="entry name" value="M20_dimer"/>
    <property type="match status" value="1"/>
</dbReference>
<dbReference type="InterPro" id="IPR011650">
    <property type="entry name" value="Peptidase_M20_dimer"/>
</dbReference>
<evidence type="ECO:0000256" key="3">
    <source>
        <dbReference type="ARBA" id="ARBA00022801"/>
    </source>
</evidence>
<evidence type="ECO:0000256" key="2">
    <source>
        <dbReference type="ARBA" id="ARBA00022723"/>
    </source>
</evidence>
<dbReference type="Pfam" id="PF01546">
    <property type="entry name" value="Peptidase_M20"/>
    <property type="match status" value="1"/>
</dbReference>
<evidence type="ECO:0000313" key="6">
    <source>
        <dbReference type="Proteomes" id="UP000414364"/>
    </source>
</evidence>
<reference evidence="5 6" key="1">
    <citation type="journal article" date="2019" name="Syst. Appl. Microbiol.">
        <title>Polyphasic characterization of two novel Lactobacillus spp. isolated from blown salami packages: Description of Lactobacillus halodurans sp. nov. and Lactobacillus salsicarnum sp. nov.</title>
        <authorList>
            <person name="Schuster J.A."/>
            <person name="Klingl A."/>
            <person name="Vogel R.F."/>
            <person name="Ehrmann M.A."/>
        </authorList>
    </citation>
    <scope>NUCLEOTIDE SEQUENCE [LARGE SCALE GENOMIC DNA]</scope>
    <source>
        <strain evidence="5 6">TMW 1.2172</strain>
    </source>
</reference>
<keyword evidence="3 5" id="KW-0378">Hydrolase</keyword>
<name>A0A5P0ZRW8_9LACO</name>
<gene>
    <name evidence="5" type="ORF">FHL06_11520</name>
</gene>
<organism evidence="5 6">
    <name type="scientific">Companilactobacillus halodurans</name>
    <dbReference type="NCBI Taxonomy" id="2584183"/>
    <lineage>
        <taxon>Bacteria</taxon>
        <taxon>Bacillati</taxon>
        <taxon>Bacillota</taxon>
        <taxon>Bacilli</taxon>
        <taxon>Lactobacillales</taxon>
        <taxon>Lactobacillaceae</taxon>
        <taxon>Companilactobacillus</taxon>
    </lineage>
</organism>
<feature type="domain" description="Peptidase M20 dimerisation" evidence="4">
    <location>
        <begin position="206"/>
        <end position="361"/>
    </location>
</feature>
<dbReference type="SUPFAM" id="SSF53187">
    <property type="entry name" value="Zn-dependent exopeptidases"/>
    <property type="match status" value="1"/>
</dbReference>
<dbReference type="GO" id="GO:0006508">
    <property type="term" value="P:proteolysis"/>
    <property type="evidence" value="ECO:0007669"/>
    <property type="project" value="UniProtKB-KW"/>
</dbReference>
<dbReference type="EMBL" id="VDFP01000036">
    <property type="protein sequence ID" value="MQS76966.1"/>
    <property type="molecule type" value="Genomic_DNA"/>
</dbReference>
<proteinExistence type="predicted"/>
<dbReference type="InterPro" id="IPR002933">
    <property type="entry name" value="Peptidase_M20"/>
</dbReference>
<comment type="caution">
    <text evidence="5">The sequence shown here is derived from an EMBL/GenBank/DDBJ whole genome shotgun (WGS) entry which is preliminary data.</text>
</comment>
<keyword evidence="2" id="KW-0479">Metal-binding</keyword>
<evidence type="ECO:0000313" key="5">
    <source>
        <dbReference type="EMBL" id="MQS76966.1"/>
    </source>
</evidence>
<dbReference type="GO" id="GO:0046872">
    <property type="term" value="F:metal ion binding"/>
    <property type="evidence" value="ECO:0007669"/>
    <property type="project" value="UniProtKB-KW"/>
</dbReference>
<keyword evidence="1" id="KW-0645">Protease</keyword>
<protein>
    <submittedName>
        <fullName evidence="5">M20/M25/M40 family metallo-hydrolase</fullName>
    </submittedName>
</protein>
<dbReference type="PANTHER" id="PTHR43270:SF8">
    <property type="entry name" value="DI- AND TRIPEPTIDASE DUG2-RELATED"/>
    <property type="match status" value="1"/>
</dbReference>
<dbReference type="InterPro" id="IPR051458">
    <property type="entry name" value="Cyt/Met_Dipeptidase"/>
</dbReference>
<dbReference type="Proteomes" id="UP000414364">
    <property type="component" value="Unassembled WGS sequence"/>
</dbReference>
<accession>A0A5P0ZRW8</accession>
<dbReference type="GO" id="GO:0008233">
    <property type="term" value="F:peptidase activity"/>
    <property type="evidence" value="ECO:0007669"/>
    <property type="project" value="UniProtKB-KW"/>
</dbReference>
<dbReference type="Gene3D" id="3.40.630.10">
    <property type="entry name" value="Zn peptidases"/>
    <property type="match status" value="1"/>
</dbReference>
<dbReference type="Gene3D" id="3.30.70.360">
    <property type="match status" value="1"/>
</dbReference>